<evidence type="ECO:0000313" key="2">
    <source>
        <dbReference type="EMBL" id="SHJ23733.1"/>
    </source>
</evidence>
<organism evidence="2 3">
    <name type="scientific">Propionispora hippei DSM 15287</name>
    <dbReference type="NCBI Taxonomy" id="1123003"/>
    <lineage>
        <taxon>Bacteria</taxon>
        <taxon>Bacillati</taxon>
        <taxon>Bacillota</taxon>
        <taxon>Negativicutes</taxon>
        <taxon>Selenomonadales</taxon>
        <taxon>Sporomusaceae</taxon>
        <taxon>Propionispora</taxon>
    </lineage>
</organism>
<protein>
    <submittedName>
        <fullName evidence="2">ParB-like nuclease domain-containing protein</fullName>
    </submittedName>
</protein>
<evidence type="ECO:0000313" key="3">
    <source>
        <dbReference type="Proteomes" id="UP000322917"/>
    </source>
</evidence>
<dbReference type="Pfam" id="PF02195">
    <property type="entry name" value="ParB_N"/>
    <property type="match status" value="1"/>
</dbReference>
<dbReference type="CDD" id="cd16401">
    <property type="entry name" value="ParB_N_like_MT"/>
    <property type="match status" value="1"/>
</dbReference>
<dbReference type="EMBL" id="FQZD01000014">
    <property type="protein sequence ID" value="SHJ23733.1"/>
    <property type="molecule type" value="Genomic_DNA"/>
</dbReference>
<name>A0A1M6HNL9_9FIRM</name>
<dbReference type="Proteomes" id="UP000322917">
    <property type="component" value="Unassembled WGS sequence"/>
</dbReference>
<gene>
    <name evidence="2" type="ORF">SAMN02745170_02046</name>
</gene>
<dbReference type="InterPro" id="IPR003115">
    <property type="entry name" value="ParB_N"/>
</dbReference>
<evidence type="ECO:0000259" key="1">
    <source>
        <dbReference type="SMART" id="SM00470"/>
    </source>
</evidence>
<dbReference type="InterPro" id="IPR036086">
    <property type="entry name" value="ParB/Sulfiredoxin_sf"/>
</dbReference>
<dbReference type="SMART" id="SM00470">
    <property type="entry name" value="ParB"/>
    <property type="match status" value="1"/>
</dbReference>
<reference evidence="2 3" key="1">
    <citation type="submission" date="2016-11" db="EMBL/GenBank/DDBJ databases">
        <authorList>
            <person name="Varghese N."/>
            <person name="Submissions S."/>
        </authorList>
    </citation>
    <scope>NUCLEOTIDE SEQUENCE [LARGE SCALE GENOMIC DNA]</scope>
    <source>
        <strain evidence="2 3">DSM 15287</strain>
    </source>
</reference>
<proteinExistence type="predicted"/>
<sequence length="211" mass="23216">MRGFFIGEGVALKVEKVKISEIRTAEYNPRQTLKPGDVAWEKIAGSLQRFGMLEPVIINGETGTLVSGHQRLSILKEQGKTTVDALVLKLDDTQEKVLNLSLNKIKGDWDYDKLTGILQELQAAGADLDDTGFDDFEIKTLLTDYDHISDLMEDDFSGVDSAAEKPKDTFNMTFTLPAEAEQAVKDFCTDHGKDALAETIITEAGDTVEAD</sequence>
<accession>A0A1M6HNL9</accession>
<dbReference type="Gene3D" id="3.90.1530.10">
    <property type="entry name" value="Conserved hypothetical protein from pyrococcus furiosus pfu- 392566-001, ParB domain"/>
    <property type="match status" value="1"/>
</dbReference>
<dbReference type="AlphaFoldDB" id="A0A1M6HNL9"/>
<feature type="domain" description="ParB-like N-terminal" evidence="1">
    <location>
        <begin position="15"/>
        <end position="104"/>
    </location>
</feature>
<dbReference type="SUPFAM" id="SSF110849">
    <property type="entry name" value="ParB/Sulfiredoxin"/>
    <property type="match status" value="1"/>
</dbReference>
<dbReference type="OrthoDB" id="9800801at2"/>
<keyword evidence="3" id="KW-1185">Reference proteome</keyword>